<dbReference type="PANTHER" id="PTHR30204:SF69">
    <property type="entry name" value="MERR-FAMILY TRANSCRIPTIONAL REGULATOR"/>
    <property type="match status" value="1"/>
</dbReference>
<evidence type="ECO:0000259" key="6">
    <source>
        <dbReference type="PROSITE" id="PS50937"/>
    </source>
</evidence>
<dbReference type="Proteomes" id="UP001202052">
    <property type="component" value="Unassembled WGS sequence"/>
</dbReference>
<dbReference type="PROSITE" id="PS50937">
    <property type="entry name" value="HTH_MERR_2"/>
    <property type="match status" value="1"/>
</dbReference>
<gene>
    <name evidence="7" type="ORF">M4438_18555</name>
</gene>
<keyword evidence="3" id="KW-0238">DNA-binding</keyword>
<dbReference type="InterPro" id="IPR000551">
    <property type="entry name" value="MerR-type_HTH_dom"/>
</dbReference>
<dbReference type="SMART" id="SM00422">
    <property type="entry name" value="HTH_MERR"/>
    <property type="match status" value="1"/>
</dbReference>
<sequence>MIKAVRYYESLGLITPHRLANGYRDYDEDDVRAVREIRALSSLGIAVEHARPFLACLAAGQQHADGWPASLAGYREAIDELTEWIEMLTSRRATLISYLRQAAHRNSSTTPPDHGEHAMSWALLVKRRGRPSTVMRRSVPHLDPHPHPGGPYGRHLAAAVDDAPVVAASVHSRRRRRPVRLPEPADRGALLVPAGAHAGAQ</sequence>
<reference evidence="7 8" key="1">
    <citation type="submission" date="2022-05" db="EMBL/GenBank/DDBJ databases">
        <title>Genome Resource of Streptomyces lavenduligriseus GA1-1, a Strain with Broad-Spectrum Antifungal Activity against Phytopathogenic Fungi.</title>
        <authorList>
            <person name="Qi D."/>
        </authorList>
    </citation>
    <scope>NUCLEOTIDE SEQUENCE [LARGE SCALE GENOMIC DNA]</scope>
    <source>
        <strain evidence="7 8">GA1-1</strain>
    </source>
</reference>
<protein>
    <submittedName>
        <fullName evidence="7">MerR family transcriptional regulator</fullName>
    </submittedName>
</protein>
<evidence type="ECO:0000256" key="5">
    <source>
        <dbReference type="SAM" id="MobiDB-lite"/>
    </source>
</evidence>
<dbReference type="InterPro" id="IPR047057">
    <property type="entry name" value="MerR_fam"/>
</dbReference>
<keyword evidence="1" id="KW-0678">Repressor</keyword>
<evidence type="ECO:0000256" key="1">
    <source>
        <dbReference type="ARBA" id="ARBA00022491"/>
    </source>
</evidence>
<dbReference type="PANTHER" id="PTHR30204">
    <property type="entry name" value="REDOX-CYCLING DRUG-SENSING TRANSCRIPTIONAL ACTIVATOR SOXR"/>
    <property type="match status" value="1"/>
</dbReference>
<proteinExistence type="predicted"/>
<comment type="caution">
    <text evidence="7">The sequence shown here is derived from an EMBL/GenBank/DDBJ whole genome shotgun (WGS) entry which is preliminary data.</text>
</comment>
<dbReference type="SUPFAM" id="SSF46955">
    <property type="entry name" value="Putative DNA-binding domain"/>
    <property type="match status" value="1"/>
</dbReference>
<organism evidence="7 8">
    <name type="scientific">Streptomyces lavenduligriseus</name>
    <dbReference type="NCBI Taxonomy" id="67315"/>
    <lineage>
        <taxon>Bacteria</taxon>
        <taxon>Bacillati</taxon>
        <taxon>Actinomycetota</taxon>
        <taxon>Actinomycetes</taxon>
        <taxon>Kitasatosporales</taxon>
        <taxon>Streptomycetaceae</taxon>
        <taxon>Streptomyces</taxon>
    </lineage>
</organism>
<evidence type="ECO:0000256" key="3">
    <source>
        <dbReference type="ARBA" id="ARBA00023125"/>
    </source>
</evidence>
<keyword evidence="4" id="KW-0804">Transcription</keyword>
<dbReference type="Gene3D" id="1.10.1660.10">
    <property type="match status" value="1"/>
</dbReference>
<accession>A0ABT0NXK5</accession>
<evidence type="ECO:0000313" key="7">
    <source>
        <dbReference type="EMBL" id="MCL3995488.1"/>
    </source>
</evidence>
<feature type="region of interest" description="Disordered" evidence="5">
    <location>
        <begin position="169"/>
        <end position="201"/>
    </location>
</feature>
<evidence type="ECO:0000256" key="4">
    <source>
        <dbReference type="ARBA" id="ARBA00023163"/>
    </source>
</evidence>
<feature type="domain" description="HTH merR-type" evidence="6">
    <location>
        <begin position="1"/>
        <end position="56"/>
    </location>
</feature>
<evidence type="ECO:0000256" key="2">
    <source>
        <dbReference type="ARBA" id="ARBA00023015"/>
    </source>
</evidence>
<dbReference type="InterPro" id="IPR009061">
    <property type="entry name" value="DNA-bd_dom_put_sf"/>
</dbReference>
<evidence type="ECO:0000313" key="8">
    <source>
        <dbReference type="Proteomes" id="UP001202052"/>
    </source>
</evidence>
<keyword evidence="2" id="KW-0805">Transcription regulation</keyword>
<dbReference type="EMBL" id="JAMCCK010000027">
    <property type="protein sequence ID" value="MCL3995488.1"/>
    <property type="molecule type" value="Genomic_DNA"/>
</dbReference>
<dbReference type="Pfam" id="PF13411">
    <property type="entry name" value="MerR_1"/>
    <property type="match status" value="1"/>
</dbReference>
<keyword evidence="8" id="KW-1185">Reference proteome</keyword>
<name>A0ABT0NXK5_9ACTN</name>